<sequence length="198" mass="21907">MSGRAMARLLACLLVGLACLPVRSRSTAPAVNSELVVRKFAEGFGSGTGRLTRLFLNDAEVRLAGLGVGFRGRREIERLLDYARAAEARLELSALERRGDTVFCRLAEDNAWLRALGADSLRYSARFLFQGGRVAEAEIRLLPGSRAALGRSGMAFALWVRDHAPGAIERILPGGRPEFSRDSVRQLLELIRRWQTER</sequence>
<feature type="signal peptide" evidence="1">
    <location>
        <begin position="1"/>
        <end position="24"/>
    </location>
</feature>
<dbReference type="EMBL" id="DSBX01000201">
    <property type="protein sequence ID" value="HDQ99689.1"/>
    <property type="molecule type" value="Genomic_DNA"/>
</dbReference>
<comment type="caution">
    <text evidence="2">The sequence shown here is derived from an EMBL/GenBank/DDBJ whole genome shotgun (WGS) entry which is preliminary data.</text>
</comment>
<protein>
    <recommendedName>
        <fullName evidence="3">Nuclear transport factor 2 family protein</fullName>
    </recommendedName>
</protein>
<dbReference type="AlphaFoldDB" id="A0A7V0T5R3"/>
<evidence type="ECO:0000313" key="2">
    <source>
        <dbReference type="EMBL" id="HDQ99689.1"/>
    </source>
</evidence>
<evidence type="ECO:0008006" key="3">
    <source>
        <dbReference type="Google" id="ProtNLM"/>
    </source>
</evidence>
<organism evidence="2">
    <name type="scientific">candidate division WOR-3 bacterium</name>
    <dbReference type="NCBI Taxonomy" id="2052148"/>
    <lineage>
        <taxon>Bacteria</taxon>
        <taxon>Bacteria division WOR-3</taxon>
    </lineage>
</organism>
<gene>
    <name evidence="2" type="ORF">ENN51_05315</name>
</gene>
<dbReference type="PROSITE" id="PS51257">
    <property type="entry name" value="PROKAR_LIPOPROTEIN"/>
    <property type="match status" value="1"/>
</dbReference>
<feature type="chain" id="PRO_5031112006" description="Nuclear transport factor 2 family protein" evidence="1">
    <location>
        <begin position="25"/>
        <end position="198"/>
    </location>
</feature>
<accession>A0A7V0T5R3</accession>
<keyword evidence="1" id="KW-0732">Signal</keyword>
<name>A0A7V0T5R3_UNCW3</name>
<proteinExistence type="predicted"/>
<evidence type="ECO:0000256" key="1">
    <source>
        <dbReference type="SAM" id="SignalP"/>
    </source>
</evidence>
<dbReference type="Proteomes" id="UP000885672">
    <property type="component" value="Unassembled WGS sequence"/>
</dbReference>
<reference evidence="2" key="1">
    <citation type="journal article" date="2020" name="mSystems">
        <title>Genome- and Community-Level Interaction Insights into Carbon Utilization and Element Cycling Functions of Hydrothermarchaeota in Hydrothermal Sediment.</title>
        <authorList>
            <person name="Zhou Z."/>
            <person name="Liu Y."/>
            <person name="Xu W."/>
            <person name="Pan J."/>
            <person name="Luo Z.H."/>
            <person name="Li M."/>
        </authorList>
    </citation>
    <scope>NUCLEOTIDE SEQUENCE [LARGE SCALE GENOMIC DNA]</scope>
    <source>
        <strain evidence="2">SpSt-1182</strain>
    </source>
</reference>